<keyword evidence="5" id="KW-1278">Translocase</keyword>
<dbReference type="InterPro" id="IPR003439">
    <property type="entry name" value="ABC_transporter-like_ATP-bd"/>
</dbReference>
<dbReference type="SUPFAM" id="SSF52540">
    <property type="entry name" value="P-loop containing nucleoside triphosphate hydrolases"/>
    <property type="match status" value="1"/>
</dbReference>
<comment type="similarity">
    <text evidence="1">Belongs to the ABC transporter superfamily. Drug exporter-2 (TC 3.A.1.117) family.</text>
</comment>
<organism evidence="8 9">
    <name type="scientific">Pantoea rodasii</name>
    <dbReference type="NCBI Taxonomy" id="1076549"/>
    <lineage>
        <taxon>Bacteria</taxon>
        <taxon>Pseudomonadati</taxon>
        <taxon>Pseudomonadota</taxon>
        <taxon>Gammaproteobacteria</taxon>
        <taxon>Enterobacterales</taxon>
        <taxon>Erwiniaceae</taxon>
        <taxon>Pantoea</taxon>
    </lineage>
</organism>
<dbReference type="InterPro" id="IPR017871">
    <property type="entry name" value="ABC_transporter-like_CS"/>
</dbReference>
<evidence type="ECO:0000259" key="7">
    <source>
        <dbReference type="PROSITE" id="PS50893"/>
    </source>
</evidence>
<evidence type="ECO:0000313" key="8">
    <source>
        <dbReference type="EMBL" id="KHJ70056.1"/>
    </source>
</evidence>
<evidence type="ECO:0000313" key="9">
    <source>
        <dbReference type="Proteomes" id="UP000030853"/>
    </source>
</evidence>
<dbReference type="CDD" id="cd03214">
    <property type="entry name" value="ABC_Iron-Siderophores_B12_Hemin"/>
    <property type="match status" value="1"/>
</dbReference>
<dbReference type="PANTHER" id="PTHR42794:SF1">
    <property type="entry name" value="HEMIN IMPORT ATP-BINDING PROTEIN HMUV"/>
    <property type="match status" value="1"/>
</dbReference>
<keyword evidence="4 8" id="KW-0067">ATP-binding</keyword>
<dbReference type="InterPro" id="IPR003593">
    <property type="entry name" value="AAA+_ATPase"/>
</dbReference>
<dbReference type="Proteomes" id="UP000030853">
    <property type="component" value="Unassembled WGS sequence"/>
</dbReference>
<dbReference type="NCBIfam" id="NF010068">
    <property type="entry name" value="PRK13548.1"/>
    <property type="match status" value="1"/>
</dbReference>
<evidence type="ECO:0000256" key="6">
    <source>
        <dbReference type="ARBA" id="ARBA00037066"/>
    </source>
</evidence>
<dbReference type="SMART" id="SM00382">
    <property type="entry name" value="AAA"/>
    <property type="match status" value="1"/>
</dbReference>
<dbReference type="RefSeq" id="WP_039327230.1">
    <property type="nucleotide sequence ID" value="NZ_JTJJ01000004.1"/>
</dbReference>
<evidence type="ECO:0000256" key="5">
    <source>
        <dbReference type="ARBA" id="ARBA00022967"/>
    </source>
</evidence>
<evidence type="ECO:0000256" key="3">
    <source>
        <dbReference type="ARBA" id="ARBA00022741"/>
    </source>
</evidence>
<protein>
    <submittedName>
        <fullName evidence="8">Hemin importer ATP-binding subunit</fullName>
    </submittedName>
</protein>
<dbReference type="Gene3D" id="3.40.50.300">
    <property type="entry name" value="P-loop containing nucleotide triphosphate hydrolases"/>
    <property type="match status" value="1"/>
</dbReference>
<dbReference type="EMBL" id="JTJJ01000004">
    <property type="protein sequence ID" value="KHJ70056.1"/>
    <property type="molecule type" value="Genomic_DNA"/>
</dbReference>
<dbReference type="Pfam" id="PF00005">
    <property type="entry name" value="ABC_tran"/>
    <property type="match status" value="1"/>
</dbReference>
<evidence type="ECO:0000256" key="2">
    <source>
        <dbReference type="ARBA" id="ARBA00022448"/>
    </source>
</evidence>
<feature type="domain" description="ABC transporter" evidence="7">
    <location>
        <begin position="5"/>
        <end position="241"/>
    </location>
</feature>
<comment type="caution">
    <text evidence="8">The sequence shown here is derived from an EMBL/GenBank/DDBJ whole genome shotgun (WGS) entry which is preliminary data.</text>
</comment>
<dbReference type="PROSITE" id="PS00211">
    <property type="entry name" value="ABC_TRANSPORTER_1"/>
    <property type="match status" value="1"/>
</dbReference>
<gene>
    <name evidence="8" type="primary">hmuV</name>
    <name evidence="8" type="ORF">QU24_00660</name>
</gene>
<dbReference type="PANTHER" id="PTHR42794">
    <property type="entry name" value="HEMIN IMPORT ATP-BINDING PROTEIN HMUV"/>
    <property type="match status" value="1"/>
</dbReference>
<dbReference type="AlphaFoldDB" id="A0A0B1REI2"/>
<proteinExistence type="inferred from homology"/>
<evidence type="ECO:0000256" key="1">
    <source>
        <dbReference type="ARBA" id="ARBA00006526"/>
    </source>
</evidence>
<comment type="function">
    <text evidence="6">Part of the ABC transporter complex HmuTUV involved in hemin import. Responsible for energy coupling to the transport system.</text>
</comment>
<dbReference type="PROSITE" id="PS50893">
    <property type="entry name" value="ABC_TRANSPORTER_2"/>
    <property type="match status" value="1"/>
</dbReference>
<evidence type="ECO:0000256" key="4">
    <source>
        <dbReference type="ARBA" id="ARBA00022840"/>
    </source>
</evidence>
<dbReference type="GO" id="GO:0016887">
    <property type="term" value="F:ATP hydrolysis activity"/>
    <property type="evidence" value="ECO:0007669"/>
    <property type="project" value="InterPro"/>
</dbReference>
<sequence length="259" mass="29057">MSDSMQARGLRFSHGARALIDDVSVTFAPGEMIALIGPNGAGKSTLLRLLTGFLTPDTGECWLGDRPLSEWPREPLAQRRAVMRQQNSVTFPLPAEEVVAMGRAPWPASKSKAVIEEVMQITGSLELAKRDYRSLSGGEQQRVQLARVLAQLWHDDGPRGWLFLDEPTSALDLFWQQYSLRLLHKLTRNGRFSVCTVLHDLNLASLWSDRILLLHQGKLVAQGAPQEVMTESTLTRWYQADLHVVMPQEQGRPQIQLRA</sequence>
<dbReference type="GO" id="GO:0005524">
    <property type="term" value="F:ATP binding"/>
    <property type="evidence" value="ECO:0007669"/>
    <property type="project" value="UniProtKB-KW"/>
</dbReference>
<keyword evidence="3" id="KW-0547">Nucleotide-binding</keyword>
<dbReference type="InterPro" id="IPR027417">
    <property type="entry name" value="P-loop_NTPase"/>
</dbReference>
<keyword evidence="2" id="KW-0813">Transport</keyword>
<reference evidence="8 9" key="1">
    <citation type="submission" date="2014-11" db="EMBL/GenBank/DDBJ databases">
        <title>Genome sequencing of Pantoea rodasii ND03.</title>
        <authorList>
            <person name="Muhamad Yunos N.Y."/>
            <person name="Chan K.-G."/>
        </authorList>
    </citation>
    <scope>NUCLEOTIDE SEQUENCE [LARGE SCALE GENOMIC DNA]</scope>
    <source>
        <strain evidence="8 9">ND03</strain>
    </source>
</reference>
<accession>A0A0B1REI2</accession>
<name>A0A0B1REI2_9GAMM</name>